<feature type="domain" description="Fringe-like glycosyltransferase" evidence="11">
    <location>
        <begin position="217"/>
        <end position="472"/>
    </location>
</feature>
<dbReference type="FunFam" id="3.90.550.50:FF:000035">
    <property type="entry name" value="Fringe glycosyltransferase"/>
    <property type="match status" value="1"/>
</dbReference>
<protein>
    <submittedName>
        <fullName evidence="12">Fringe glycosyltransferase</fullName>
    </submittedName>
</protein>
<keyword evidence="8 10" id="KW-0472">Membrane</keyword>
<feature type="transmembrane region" description="Helical" evidence="10">
    <location>
        <begin position="21"/>
        <end position="39"/>
    </location>
</feature>
<dbReference type="Pfam" id="PF02434">
    <property type="entry name" value="Fringe"/>
    <property type="match status" value="1"/>
</dbReference>
<evidence type="ECO:0000259" key="11">
    <source>
        <dbReference type="Pfam" id="PF02434"/>
    </source>
</evidence>
<keyword evidence="5 10" id="KW-0812">Transmembrane</keyword>
<dbReference type="AlphaFoldDB" id="A0A0A1WQE2"/>
<name>A0A0A1WQE2_ZEUCU</name>
<evidence type="ECO:0000256" key="8">
    <source>
        <dbReference type="ARBA" id="ARBA00023136"/>
    </source>
</evidence>
<proteinExistence type="inferred from homology"/>
<keyword evidence="3" id="KW-0328">Glycosyltransferase</keyword>
<evidence type="ECO:0000256" key="1">
    <source>
        <dbReference type="ARBA" id="ARBA00004606"/>
    </source>
</evidence>
<comment type="subcellular location">
    <subcellularLocation>
        <location evidence="9">Endomembrane system</location>
        <topology evidence="9">Single-pass membrane protein</topology>
    </subcellularLocation>
    <subcellularLocation>
        <location evidence="1">Membrane</location>
        <topology evidence="1">Single-pass type II membrane protein</topology>
    </subcellularLocation>
</comment>
<evidence type="ECO:0000256" key="4">
    <source>
        <dbReference type="ARBA" id="ARBA00022679"/>
    </source>
</evidence>
<evidence type="ECO:0000256" key="10">
    <source>
        <dbReference type="SAM" id="Phobius"/>
    </source>
</evidence>
<gene>
    <name evidence="12" type="primary">fng</name>
    <name evidence="12" type="ORF">g.14182</name>
</gene>
<dbReference type="GO" id="GO:0012505">
    <property type="term" value="C:endomembrane system"/>
    <property type="evidence" value="ECO:0007669"/>
    <property type="project" value="UniProtKB-SubCell"/>
</dbReference>
<dbReference type="EMBL" id="GBXI01013562">
    <property type="protein sequence ID" value="JAD00730.1"/>
    <property type="molecule type" value="Transcribed_RNA"/>
</dbReference>
<keyword evidence="4 12" id="KW-0808">Transferase</keyword>
<dbReference type="PANTHER" id="PTHR10811">
    <property type="entry name" value="FRINGE-RELATED"/>
    <property type="match status" value="1"/>
</dbReference>
<evidence type="ECO:0000313" key="12">
    <source>
        <dbReference type="EMBL" id="JAD00730.1"/>
    </source>
</evidence>
<keyword evidence="6" id="KW-0735">Signal-anchor</keyword>
<organism evidence="12">
    <name type="scientific">Zeugodacus cucurbitae</name>
    <name type="common">Melon fruit fly</name>
    <name type="synonym">Bactrocera cucurbitae</name>
    <dbReference type="NCBI Taxonomy" id="28588"/>
    <lineage>
        <taxon>Eukaryota</taxon>
        <taxon>Metazoa</taxon>
        <taxon>Ecdysozoa</taxon>
        <taxon>Arthropoda</taxon>
        <taxon>Hexapoda</taxon>
        <taxon>Insecta</taxon>
        <taxon>Pterygota</taxon>
        <taxon>Neoptera</taxon>
        <taxon>Endopterygota</taxon>
        <taxon>Diptera</taxon>
        <taxon>Brachycera</taxon>
        <taxon>Muscomorpha</taxon>
        <taxon>Tephritoidea</taxon>
        <taxon>Tephritidae</taxon>
        <taxon>Zeugodacus</taxon>
        <taxon>Zeugodacus</taxon>
    </lineage>
</organism>
<reference evidence="12" key="2">
    <citation type="journal article" date="2015" name="Gigascience">
        <title>Reconstructing a comprehensive transcriptome assembly of a white-pupal translocated strain of the pest fruit fly Bactrocera cucurbitae.</title>
        <authorList>
            <person name="Sim S.B."/>
            <person name="Calla B."/>
            <person name="Hall B."/>
            <person name="DeRego T."/>
            <person name="Geib S.M."/>
        </authorList>
    </citation>
    <scope>NUCLEOTIDE SEQUENCE</scope>
</reference>
<dbReference type="InterPro" id="IPR003378">
    <property type="entry name" value="Fringe-like_glycosylTrfase"/>
</dbReference>
<evidence type="ECO:0000256" key="5">
    <source>
        <dbReference type="ARBA" id="ARBA00022692"/>
    </source>
</evidence>
<evidence type="ECO:0000256" key="2">
    <source>
        <dbReference type="ARBA" id="ARBA00008661"/>
    </source>
</evidence>
<accession>A0A0A1WQE2</accession>
<dbReference type="Gene3D" id="3.90.550.50">
    <property type="match status" value="1"/>
</dbReference>
<keyword evidence="7 10" id="KW-1133">Transmembrane helix</keyword>
<comment type="similarity">
    <text evidence="2">Belongs to the glycosyltransferase 31 family.</text>
</comment>
<evidence type="ECO:0000256" key="3">
    <source>
        <dbReference type="ARBA" id="ARBA00022676"/>
    </source>
</evidence>
<evidence type="ECO:0000256" key="9">
    <source>
        <dbReference type="ARBA" id="ARBA00037847"/>
    </source>
</evidence>
<evidence type="ECO:0000256" key="7">
    <source>
        <dbReference type="ARBA" id="ARBA00022989"/>
    </source>
</evidence>
<sequence length="490" mass="55729">MSVILLSLPHRYKRVLQAMTLAVAIIYTTLVLYQSAYGYPDLQLPTQKHYVLETQTAPAPAALALSSTSRIVATAQQTQVQTKSLRNSKSPQQQKLTSSVEQKQFEHKQQHKHVKNLPQAELHSKQPAHQTANARAAVAPAPPAFVPSRAAVGAHTQTSYIIRKDIKSFNFSDIEVNEEDATAAARLDDLARRSRNGELLHDLWQRAVTATPQPPITELDDIFISVKTTKNYHDTRLALIIKTWFQLARDQTWFFTDTDDAYYQEKTKGHLINTNCSQGHFQEALCCKMSAELDVFLASGKKWFCHFDDDNYVNVPRLVKLLDEYSPTVDWYLGKPSIFSPLEIHLDSYPTSTHKNKTSSEKISFWFATGGAGFCLSRALTMKMLPIAGGGKFISIGRKIRFPDDVTMGFIIEHLLKVPLRIVENFHSHLEPMEHIRPDTFPDQVSFSYAHMRNQWNVVKVDGFDLAKDPKRFYSLHCKLFPYFSFCPPR</sequence>
<dbReference type="GO" id="GO:0016757">
    <property type="term" value="F:glycosyltransferase activity"/>
    <property type="evidence" value="ECO:0007669"/>
    <property type="project" value="UniProtKB-KW"/>
</dbReference>
<reference evidence="12" key="1">
    <citation type="submission" date="2014-11" db="EMBL/GenBank/DDBJ databases">
        <authorList>
            <person name="Geib S."/>
        </authorList>
    </citation>
    <scope>NUCLEOTIDE SEQUENCE</scope>
</reference>
<dbReference type="GO" id="GO:0016020">
    <property type="term" value="C:membrane"/>
    <property type="evidence" value="ECO:0007669"/>
    <property type="project" value="UniProtKB-SubCell"/>
</dbReference>
<evidence type="ECO:0000256" key="6">
    <source>
        <dbReference type="ARBA" id="ARBA00022968"/>
    </source>
</evidence>